<dbReference type="EMBL" id="WWNE01000018">
    <property type="protein sequence ID" value="NBG67403.1"/>
    <property type="molecule type" value="Genomic_DNA"/>
</dbReference>
<dbReference type="InterPro" id="IPR011055">
    <property type="entry name" value="Dup_hybrid_motif"/>
</dbReference>
<name>A0A6N9NN53_9FLAO</name>
<sequence>MKHLTSLFFFLNIFNLFAQYPLEIRFQPDSSVYSYQINANPIEVHTIVLQNIAVVNTGQNSLEINRLTISAFKDSVEIQTTTIHQGKIDSYANRLHSIQEAGKLEFLEAKLQTKTYLENIYFCASRWVNENNAIVITTFPLLFENLPDKIVVSVFGYDNQGKEVVSTNEIKVIQYKSNNQYSFPLKGTWSAFGAPSLNSHHRWVGIQEFSYDFIKMDKNGNSHKKDGSKFKQYYAYGEDVVSVGDGKVVSVINAIEESDILLQSEDSDEHWMKVKALQNELMQKGFEYVLGNHVIIEHANGEYSYYMHLKTNSITVQVGDTIKKGLKIGELGQSGMSSEPHLHFQLSDSPDILKSRCLPIVFSNIGDKNWNILYGEIIKTDN</sequence>
<evidence type="ECO:0000313" key="2">
    <source>
        <dbReference type="EMBL" id="NBG67403.1"/>
    </source>
</evidence>
<dbReference type="GO" id="GO:0004222">
    <property type="term" value="F:metalloendopeptidase activity"/>
    <property type="evidence" value="ECO:0007669"/>
    <property type="project" value="TreeGrafter"/>
</dbReference>
<reference evidence="2 3" key="1">
    <citation type="submission" date="2019-12" db="EMBL/GenBank/DDBJ databases">
        <authorList>
            <person name="Zhao J."/>
        </authorList>
    </citation>
    <scope>NUCLEOTIDE SEQUENCE [LARGE SCALE GENOMIC DNA]</scope>
    <source>
        <strain evidence="2 3">S-15</strain>
    </source>
</reference>
<evidence type="ECO:0000313" key="3">
    <source>
        <dbReference type="Proteomes" id="UP000470771"/>
    </source>
</evidence>
<comment type="caution">
    <text evidence="2">The sequence shown here is derived from an EMBL/GenBank/DDBJ whole genome shotgun (WGS) entry which is preliminary data.</text>
</comment>
<evidence type="ECO:0000259" key="1">
    <source>
        <dbReference type="Pfam" id="PF01551"/>
    </source>
</evidence>
<dbReference type="AlphaFoldDB" id="A0A6N9NN53"/>
<dbReference type="CDD" id="cd12797">
    <property type="entry name" value="M23_peptidase"/>
    <property type="match status" value="1"/>
</dbReference>
<dbReference type="Gene3D" id="2.70.70.10">
    <property type="entry name" value="Glucose Permease (Domain IIA)"/>
    <property type="match status" value="1"/>
</dbReference>
<accession>A0A6N9NN53</accession>
<gene>
    <name evidence="2" type="ORF">GQN54_14850</name>
</gene>
<feature type="domain" description="M23ase beta-sheet core" evidence="1">
    <location>
        <begin position="284"/>
        <end position="347"/>
    </location>
</feature>
<dbReference type="InterPro" id="IPR016047">
    <property type="entry name" value="M23ase_b-sheet_dom"/>
</dbReference>
<dbReference type="PANTHER" id="PTHR21666:SF270">
    <property type="entry name" value="MUREIN HYDROLASE ACTIVATOR ENVC"/>
    <property type="match status" value="1"/>
</dbReference>
<organism evidence="2 3">
    <name type="scientific">Acidiluteibacter ferrifornacis</name>
    <dbReference type="NCBI Taxonomy" id="2692424"/>
    <lineage>
        <taxon>Bacteria</taxon>
        <taxon>Pseudomonadati</taxon>
        <taxon>Bacteroidota</taxon>
        <taxon>Flavobacteriia</taxon>
        <taxon>Flavobacteriales</taxon>
        <taxon>Cryomorphaceae</taxon>
        <taxon>Acidiluteibacter</taxon>
    </lineage>
</organism>
<protein>
    <submittedName>
        <fullName evidence="2">Peptidoglycan DD-metalloendopeptidase family protein</fullName>
    </submittedName>
</protein>
<proteinExistence type="predicted"/>
<keyword evidence="3" id="KW-1185">Reference proteome</keyword>
<dbReference type="Proteomes" id="UP000470771">
    <property type="component" value="Unassembled WGS sequence"/>
</dbReference>
<dbReference type="SUPFAM" id="SSF51261">
    <property type="entry name" value="Duplicated hybrid motif"/>
    <property type="match status" value="1"/>
</dbReference>
<dbReference type="PANTHER" id="PTHR21666">
    <property type="entry name" value="PEPTIDASE-RELATED"/>
    <property type="match status" value="1"/>
</dbReference>
<dbReference type="Pfam" id="PF01551">
    <property type="entry name" value="Peptidase_M23"/>
    <property type="match status" value="1"/>
</dbReference>
<dbReference type="RefSeq" id="WP_160634349.1">
    <property type="nucleotide sequence ID" value="NZ_WWNE01000018.1"/>
</dbReference>
<dbReference type="InterPro" id="IPR050570">
    <property type="entry name" value="Cell_wall_metabolism_enzyme"/>
</dbReference>